<accession>A0A5J5PYR5</accession>
<evidence type="ECO:0000313" key="1">
    <source>
        <dbReference type="EMBL" id="KAB2010630.1"/>
    </source>
</evidence>
<dbReference type="EMBL" id="CM018224">
    <property type="protein sequence ID" value="KAB2010630.1"/>
    <property type="molecule type" value="Genomic_DNA"/>
</dbReference>
<proteinExistence type="predicted"/>
<dbReference type="AlphaFoldDB" id="A0A5J5PYR5"/>
<dbReference type="Proteomes" id="UP000327439">
    <property type="component" value="Chromosome D10"/>
</dbReference>
<reference evidence="2" key="1">
    <citation type="journal article" date="2020" name="Nat. Genet.">
        <title>Genomic diversifications of five Gossypium allopolyploid species and their impact on cotton improvement.</title>
        <authorList>
            <person name="Chen Z.J."/>
            <person name="Sreedasyam A."/>
            <person name="Ando A."/>
            <person name="Song Q."/>
            <person name="De Santiago L.M."/>
            <person name="Hulse-Kemp A.M."/>
            <person name="Ding M."/>
            <person name="Ye W."/>
            <person name="Kirkbride R.C."/>
            <person name="Jenkins J."/>
            <person name="Plott C."/>
            <person name="Lovell J."/>
            <person name="Lin Y.M."/>
            <person name="Vaughn R."/>
            <person name="Liu B."/>
            <person name="Simpson S."/>
            <person name="Scheffler B.E."/>
            <person name="Wen L."/>
            <person name="Saski C.A."/>
            <person name="Grover C.E."/>
            <person name="Hu G."/>
            <person name="Conover J.L."/>
            <person name="Carlson J.W."/>
            <person name="Shu S."/>
            <person name="Boston L.B."/>
            <person name="Williams M."/>
            <person name="Peterson D.G."/>
            <person name="McGee K."/>
            <person name="Jones D.C."/>
            <person name="Wendel J.F."/>
            <person name="Stelly D.M."/>
            <person name="Grimwood J."/>
            <person name="Schmutz J."/>
        </authorList>
    </citation>
    <scope>NUCLEOTIDE SEQUENCE [LARGE SCALE GENOMIC DNA]</scope>
    <source>
        <strain evidence="2">cv. 3-79</strain>
    </source>
</reference>
<gene>
    <name evidence="1" type="ORF">ES319_D10G253600v1</name>
</gene>
<keyword evidence="2" id="KW-1185">Reference proteome</keyword>
<sequence>MNREPSPFEYLLNIVRRMKNKPETTAEESKLLIVSLSKNQGHCWKIWQLFSSSQSHLRHCIFTTTRFILRLIKDGIKFHEILHIVILIFDGICNFHSWM</sequence>
<name>A0A5J5PYR5_GOSBA</name>
<evidence type="ECO:0000313" key="2">
    <source>
        <dbReference type="Proteomes" id="UP000327439"/>
    </source>
</evidence>
<protein>
    <submittedName>
        <fullName evidence="1">Uncharacterized protein</fullName>
    </submittedName>
</protein>
<organism evidence="1 2">
    <name type="scientific">Gossypium barbadense</name>
    <name type="common">Sea Island cotton</name>
    <name type="synonym">Hibiscus barbadensis</name>
    <dbReference type="NCBI Taxonomy" id="3634"/>
    <lineage>
        <taxon>Eukaryota</taxon>
        <taxon>Viridiplantae</taxon>
        <taxon>Streptophyta</taxon>
        <taxon>Embryophyta</taxon>
        <taxon>Tracheophyta</taxon>
        <taxon>Spermatophyta</taxon>
        <taxon>Magnoliopsida</taxon>
        <taxon>eudicotyledons</taxon>
        <taxon>Gunneridae</taxon>
        <taxon>Pentapetalae</taxon>
        <taxon>rosids</taxon>
        <taxon>malvids</taxon>
        <taxon>Malvales</taxon>
        <taxon>Malvaceae</taxon>
        <taxon>Malvoideae</taxon>
        <taxon>Gossypium</taxon>
    </lineage>
</organism>